<reference evidence="3 4" key="1">
    <citation type="submission" date="2019-08" db="EMBL/GenBank/DDBJ databases">
        <title>In-depth cultivation of the pig gut microbiome towards novel bacterial diversity and tailored functional studies.</title>
        <authorList>
            <person name="Wylensek D."/>
            <person name="Hitch T.C.A."/>
            <person name="Clavel T."/>
        </authorList>
    </citation>
    <scope>NUCLEOTIDE SEQUENCE [LARGE SCALE GENOMIC DNA]</scope>
    <source>
        <strain evidence="3 4">MUC/MUC-530-WT-4D</strain>
    </source>
</reference>
<dbReference type="InterPro" id="IPR021136">
    <property type="entry name" value="Flagellar_hook_control-like_C"/>
</dbReference>
<dbReference type="EMBL" id="VUNI01000007">
    <property type="protein sequence ID" value="MST74557.1"/>
    <property type="molecule type" value="Genomic_DNA"/>
</dbReference>
<dbReference type="Proteomes" id="UP000474024">
    <property type="component" value="Unassembled WGS sequence"/>
</dbReference>
<sequence>MMKTMDVMQTNAVNAANSNGIGKTSSAQKSPAKTETFSGMLRQYGKTPANTVSQSQTPDHSLTDTKQMTYPVKQNQIQPAKKLSVEETVQNNKDTVEDVTNRIVQTIAEDLNVDEQQIADAMETLGLTVMQLLQPQNLMELVQTITGTDNPAELLLNADFQLVMKDMSDLTGKILQQLDLGENQLDELVDAMQPAEEMQTVDVNPQEPDVLQNVSENQQMNQPDDSNVMENQNMTEEPVTEGMNEIHQESVSKNLPVDEIETDQSRETKTQTSVEIEVQDQPLDSIHEQTESGNPEMNQKKDESQMNENVLLNGAATSQIEPENVFTVEKQDTTVHMNVIDMIEQIAEQTKVTLSQDVSTMEMQLKPENLGRVYLEVSTKEGAVRAQIAVQDEMVKEALQTQVATLQEKLNQAGVRVDAVEVTVASHQFEKNLEQDQKQQEDPNTDQNHSERRGRNLKLDELDGMNGLMTEEEQLAAQIMKDNGNSVDLTA</sequence>
<dbReference type="Pfam" id="PF02120">
    <property type="entry name" value="Flg_hook"/>
    <property type="match status" value="1"/>
</dbReference>
<dbReference type="AlphaFoldDB" id="A0A6L5YQU5"/>
<accession>A0A6L5YQU5</accession>
<name>A0A6L5YQU5_9FIRM</name>
<proteinExistence type="predicted"/>
<gene>
    <name evidence="3" type="ORF">FYJ75_05820</name>
</gene>
<evidence type="ECO:0000259" key="2">
    <source>
        <dbReference type="Pfam" id="PF02120"/>
    </source>
</evidence>
<feature type="region of interest" description="Disordered" evidence="1">
    <location>
        <begin position="431"/>
        <end position="461"/>
    </location>
</feature>
<keyword evidence="4" id="KW-1185">Reference proteome</keyword>
<dbReference type="Gene3D" id="3.30.750.140">
    <property type="match status" value="1"/>
</dbReference>
<feature type="region of interest" description="Disordered" evidence="1">
    <location>
        <begin position="237"/>
        <end position="304"/>
    </location>
</feature>
<evidence type="ECO:0000313" key="4">
    <source>
        <dbReference type="Proteomes" id="UP000474024"/>
    </source>
</evidence>
<organism evidence="3 4">
    <name type="scientific">Roseburia porci</name>
    <dbReference type="NCBI Taxonomy" id="2605790"/>
    <lineage>
        <taxon>Bacteria</taxon>
        <taxon>Bacillati</taxon>
        <taxon>Bacillota</taxon>
        <taxon>Clostridia</taxon>
        <taxon>Lachnospirales</taxon>
        <taxon>Lachnospiraceae</taxon>
        <taxon>Roseburia</taxon>
    </lineage>
</organism>
<feature type="compositionally biased region" description="Basic and acidic residues" evidence="1">
    <location>
        <begin position="448"/>
        <end position="461"/>
    </location>
</feature>
<feature type="compositionally biased region" description="Basic and acidic residues" evidence="1">
    <location>
        <begin position="431"/>
        <end position="441"/>
    </location>
</feature>
<comment type="caution">
    <text evidence="3">The sequence shown here is derived from an EMBL/GenBank/DDBJ whole genome shotgun (WGS) entry which is preliminary data.</text>
</comment>
<evidence type="ECO:0000313" key="3">
    <source>
        <dbReference type="EMBL" id="MST74557.1"/>
    </source>
</evidence>
<evidence type="ECO:0000256" key="1">
    <source>
        <dbReference type="SAM" id="MobiDB-lite"/>
    </source>
</evidence>
<feature type="domain" description="Flagellar hook-length control protein-like C-terminal" evidence="2">
    <location>
        <begin position="348"/>
        <end position="426"/>
    </location>
</feature>
<dbReference type="InterPro" id="IPR038610">
    <property type="entry name" value="FliK-like_C_sf"/>
</dbReference>
<protein>
    <recommendedName>
        <fullName evidence="2">Flagellar hook-length control protein-like C-terminal domain-containing protein</fullName>
    </recommendedName>
</protein>
<dbReference type="CDD" id="cd17470">
    <property type="entry name" value="T3SS_Flik_C"/>
    <property type="match status" value="1"/>
</dbReference>